<dbReference type="OrthoDB" id="5121327at2"/>
<gene>
    <name evidence="1" type="ORF">FVP60_00500</name>
</gene>
<accession>A0A5C8HPV5</accession>
<dbReference type="Proteomes" id="UP000321196">
    <property type="component" value="Unassembled WGS sequence"/>
</dbReference>
<dbReference type="RefSeq" id="WP_147824328.1">
    <property type="nucleotide sequence ID" value="NZ_BAAARG010000001.1"/>
</dbReference>
<dbReference type="AlphaFoldDB" id="A0A5C8HPV5"/>
<evidence type="ECO:0000313" key="2">
    <source>
        <dbReference type="Proteomes" id="UP000321196"/>
    </source>
</evidence>
<reference evidence="1 2" key="1">
    <citation type="submission" date="2019-08" db="EMBL/GenBank/DDBJ databases">
        <authorList>
            <person name="Dong K."/>
        </authorList>
    </citation>
    <scope>NUCLEOTIDE SEQUENCE [LARGE SCALE GENOMIC DNA]</scope>
    <source>
        <strain evidence="1 2">M4-8</strain>
    </source>
</reference>
<name>A0A5C8HPV5_9MICO</name>
<protein>
    <submittedName>
        <fullName evidence="1">ATPase</fullName>
    </submittedName>
</protein>
<dbReference type="EMBL" id="VRSW01000001">
    <property type="protein sequence ID" value="TXK05517.1"/>
    <property type="molecule type" value="Genomic_DNA"/>
</dbReference>
<evidence type="ECO:0000313" key="1">
    <source>
        <dbReference type="EMBL" id="TXK05517.1"/>
    </source>
</evidence>
<sequence length="78" mass="8643">MKNLLWFMFGIIGGFVAAHLVNKDPRGHELLEQVDARISEFTDRMSDAYHDQQSALHSIVDDAAATVADASSRQQPSN</sequence>
<proteinExistence type="predicted"/>
<comment type="caution">
    <text evidence="1">The sequence shown here is derived from an EMBL/GenBank/DDBJ whole genome shotgun (WGS) entry which is preliminary data.</text>
</comment>
<organism evidence="1 2">
    <name type="scientific">Microbacterium mitrae</name>
    <dbReference type="NCBI Taxonomy" id="664640"/>
    <lineage>
        <taxon>Bacteria</taxon>
        <taxon>Bacillati</taxon>
        <taxon>Actinomycetota</taxon>
        <taxon>Actinomycetes</taxon>
        <taxon>Micrococcales</taxon>
        <taxon>Microbacteriaceae</taxon>
        <taxon>Microbacterium</taxon>
    </lineage>
</organism>
<keyword evidence="2" id="KW-1185">Reference proteome</keyword>